<comment type="catalytic activity">
    <reaction evidence="1 6">
        <text>7,8-dihydroneopterin = 6-hydroxymethyl-7,8-dihydropterin + glycolaldehyde</text>
        <dbReference type="Rhea" id="RHEA:10540"/>
        <dbReference type="ChEBI" id="CHEBI:17001"/>
        <dbReference type="ChEBI" id="CHEBI:17071"/>
        <dbReference type="ChEBI" id="CHEBI:44841"/>
        <dbReference type="EC" id="4.1.2.25"/>
    </reaction>
</comment>
<protein>
    <recommendedName>
        <fullName evidence="6">7,8-dihydroneopterin aldolase</fullName>
        <ecNumber evidence="6">4.1.2.25</ecNumber>
    </recommendedName>
</protein>
<dbReference type="GO" id="GO:0004150">
    <property type="term" value="F:dihydroneopterin aldolase activity"/>
    <property type="evidence" value="ECO:0007669"/>
    <property type="project" value="UniProtKB-EC"/>
</dbReference>
<comment type="similarity">
    <text evidence="3 6">Belongs to the DHNA family.</text>
</comment>
<dbReference type="SUPFAM" id="SSF55620">
    <property type="entry name" value="Tetrahydrobiopterin biosynthesis enzymes-like"/>
    <property type="match status" value="1"/>
</dbReference>
<dbReference type="Pfam" id="PF02152">
    <property type="entry name" value="FolB"/>
    <property type="match status" value="1"/>
</dbReference>
<evidence type="ECO:0000256" key="3">
    <source>
        <dbReference type="ARBA" id="ARBA00005708"/>
    </source>
</evidence>
<dbReference type="PANTHER" id="PTHR42844:SF1">
    <property type="entry name" value="DIHYDRONEOPTERIN ALDOLASE 1-RELATED"/>
    <property type="match status" value="1"/>
</dbReference>
<gene>
    <name evidence="8" type="ORF">J2S11_003540</name>
</gene>
<organism evidence="8 9">
    <name type="scientific">Caldalkalibacillus horti</name>
    <dbReference type="NCBI Taxonomy" id="77523"/>
    <lineage>
        <taxon>Bacteria</taxon>
        <taxon>Bacillati</taxon>
        <taxon>Bacillota</taxon>
        <taxon>Bacilli</taxon>
        <taxon>Bacillales</taxon>
        <taxon>Bacillaceae</taxon>
        <taxon>Caldalkalibacillus</taxon>
    </lineage>
</organism>
<feature type="domain" description="Dihydroneopterin aldolase/epimerase" evidence="7">
    <location>
        <begin position="4"/>
        <end position="117"/>
    </location>
</feature>
<dbReference type="NCBIfam" id="TIGR00525">
    <property type="entry name" value="folB"/>
    <property type="match status" value="1"/>
</dbReference>
<proteinExistence type="inferred from homology"/>
<evidence type="ECO:0000256" key="6">
    <source>
        <dbReference type="RuleBase" id="RU362079"/>
    </source>
</evidence>
<dbReference type="Proteomes" id="UP001235840">
    <property type="component" value="Unassembled WGS sequence"/>
</dbReference>
<dbReference type="InterPro" id="IPR043133">
    <property type="entry name" value="GTP-CH-I_C/QueF"/>
</dbReference>
<dbReference type="EMBL" id="JAUSTY010000017">
    <property type="protein sequence ID" value="MDQ0167615.1"/>
    <property type="molecule type" value="Genomic_DNA"/>
</dbReference>
<name>A0ABT9W3B3_9BACI</name>
<dbReference type="Gene3D" id="3.30.1130.10">
    <property type="match status" value="1"/>
</dbReference>
<evidence type="ECO:0000259" key="7">
    <source>
        <dbReference type="SMART" id="SM00905"/>
    </source>
</evidence>
<comment type="function">
    <text evidence="6">Catalyzes the conversion of 7,8-dihydroneopterin to 6-hydroxymethyl-7,8-dihydropterin.</text>
</comment>
<evidence type="ECO:0000256" key="1">
    <source>
        <dbReference type="ARBA" id="ARBA00001353"/>
    </source>
</evidence>
<keyword evidence="5 6" id="KW-0456">Lyase</keyword>
<keyword evidence="9" id="KW-1185">Reference proteome</keyword>
<dbReference type="InterPro" id="IPR006156">
    <property type="entry name" value="Dihydroneopterin_aldolase"/>
</dbReference>
<evidence type="ECO:0000313" key="9">
    <source>
        <dbReference type="Proteomes" id="UP001235840"/>
    </source>
</evidence>
<evidence type="ECO:0000256" key="2">
    <source>
        <dbReference type="ARBA" id="ARBA00005013"/>
    </source>
</evidence>
<sequence length="120" mass="13913">MDKIQLKNMEFYAYHGVLPEENRLGQSFKVDMELFLNLAPAGQTDDLTLSINYAEAYKLVKRIVEEEQYKLIEALAERIAQDALDTWTQLEEVLVKLVKPNPPIAGHYDYVAVEIRRKRS</sequence>
<comment type="pathway">
    <text evidence="2 6">Cofactor biosynthesis; tetrahydrofolate biosynthesis; 2-amino-4-hydroxy-6-hydroxymethyl-7,8-dihydropteridine diphosphate from 7,8-dihydroneopterin triphosphate: step 3/4.</text>
</comment>
<dbReference type="PANTHER" id="PTHR42844">
    <property type="entry name" value="DIHYDRONEOPTERIN ALDOLASE 1-RELATED"/>
    <property type="match status" value="1"/>
</dbReference>
<evidence type="ECO:0000256" key="4">
    <source>
        <dbReference type="ARBA" id="ARBA00022909"/>
    </source>
</evidence>
<evidence type="ECO:0000256" key="5">
    <source>
        <dbReference type="ARBA" id="ARBA00023239"/>
    </source>
</evidence>
<evidence type="ECO:0000313" key="8">
    <source>
        <dbReference type="EMBL" id="MDQ0167615.1"/>
    </source>
</evidence>
<dbReference type="NCBIfam" id="TIGR00526">
    <property type="entry name" value="folB_dom"/>
    <property type="match status" value="1"/>
</dbReference>
<dbReference type="CDD" id="cd00534">
    <property type="entry name" value="DHNA_DHNTPE"/>
    <property type="match status" value="1"/>
</dbReference>
<keyword evidence="4 6" id="KW-0289">Folate biosynthesis</keyword>
<dbReference type="InterPro" id="IPR006157">
    <property type="entry name" value="FolB_dom"/>
</dbReference>
<accession>A0ABT9W3B3</accession>
<dbReference type="EC" id="4.1.2.25" evidence="6"/>
<dbReference type="RefSeq" id="WP_307396669.1">
    <property type="nucleotide sequence ID" value="NZ_BAAADK010000008.1"/>
</dbReference>
<dbReference type="SMART" id="SM00905">
    <property type="entry name" value="FolB"/>
    <property type="match status" value="1"/>
</dbReference>
<reference evidence="8 9" key="1">
    <citation type="submission" date="2023-07" db="EMBL/GenBank/DDBJ databases">
        <title>Genomic Encyclopedia of Type Strains, Phase IV (KMG-IV): sequencing the most valuable type-strain genomes for metagenomic binning, comparative biology and taxonomic classification.</title>
        <authorList>
            <person name="Goeker M."/>
        </authorList>
    </citation>
    <scope>NUCLEOTIDE SEQUENCE [LARGE SCALE GENOMIC DNA]</scope>
    <source>
        <strain evidence="8 9">DSM 12751</strain>
    </source>
</reference>
<comment type="caution">
    <text evidence="8">The sequence shown here is derived from an EMBL/GenBank/DDBJ whole genome shotgun (WGS) entry which is preliminary data.</text>
</comment>